<proteinExistence type="predicted"/>
<evidence type="ECO:0000313" key="6">
    <source>
        <dbReference type="EMBL" id="EAR94758.2"/>
    </source>
</evidence>
<keyword evidence="3" id="KW-0472">Membrane</keyword>
<dbReference type="InterPro" id="IPR018490">
    <property type="entry name" value="cNMP-bd_dom_sf"/>
</dbReference>
<dbReference type="SMART" id="SM00343">
    <property type="entry name" value="ZnF_C2HC"/>
    <property type="match status" value="1"/>
</dbReference>
<dbReference type="eggNOG" id="KOG3351">
    <property type="taxonomic scope" value="Eukaryota"/>
</dbReference>
<dbReference type="GO" id="GO:0098855">
    <property type="term" value="C:HCN channel complex"/>
    <property type="evidence" value="ECO:0007669"/>
    <property type="project" value="TreeGrafter"/>
</dbReference>
<dbReference type="GO" id="GO:0003254">
    <property type="term" value="P:regulation of membrane depolarization"/>
    <property type="evidence" value="ECO:0007669"/>
    <property type="project" value="TreeGrafter"/>
</dbReference>
<keyword evidence="3" id="KW-0812">Transmembrane</keyword>
<dbReference type="InterPro" id="IPR001878">
    <property type="entry name" value="Znf_CCHC"/>
</dbReference>
<dbReference type="Pfam" id="PF00027">
    <property type="entry name" value="cNMP_binding"/>
    <property type="match status" value="1"/>
</dbReference>
<keyword evidence="7" id="KW-1185">Reference proteome</keyword>
<evidence type="ECO:0000256" key="3">
    <source>
        <dbReference type="SAM" id="Phobius"/>
    </source>
</evidence>
<dbReference type="InterPro" id="IPR000595">
    <property type="entry name" value="cNMP-bd_dom"/>
</dbReference>
<dbReference type="SMART" id="SM00100">
    <property type="entry name" value="cNMP"/>
    <property type="match status" value="1"/>
</dbReference>
<feature type="transmembrane region" description="Helical" evidence="3">
    <location>
        <begin position="369"/>
        <end position="386"/>
    </location>
</feature>
<dbReference type="InParanoid" id="Q23E29"/>
<evidence type="ECO:0000259" key="4">
    <source>
        <dbReference type="PROSITE" id="PS50042"/>
    </source>
</evidence>
<keyword evidence="1" id="KW-0406">Ion transport</keyword>
<dbReference type="PANTHER" id="PTHR45689:SF5">
    <property type="entry name" value="I[[H]] CHANNEL, ISOFORM E"/>
    <property type="match status" value="1"/>
</dbReference>
<dbReference type="KEGG" id="tet:TTHERM_00672260"/>
<dbReference type="CDD" id="cd00038">
    <property type="entry name" value="CAP_ED"/>
    <property type="match status" value="1"/>
</dbReference>
<dbReference type="SUPFAM" id="SSF57756">
    <property type="entry name" value="Retrovirus zinc finger-like domains"/>
    <property type="match status" value="1"/>
</dbReference>
<dbReference type="Gene3D" id="1.10.287.630">
    <property type="entry name" value="Helix hairpin bin"/>
    <property type="match status" value="1"/>
</dbReference>
<feature type="transmembrane region" description="Helical" evidence="3">
    <location>
        <begin position="149"/>
        <end position="175"/>
    </location>
</feature>
<evidence type="ECO:0000313" key="7">
    <source>
        <dbReference type="Proteomes" id="UP000009168"/>
    </source>
</evidence>
<dbReference type="GO" id="GO:0035725">
    <property type="term" value="P:sodium ion transmembrane transport"/>
    <property type="evidence" value="ECO:0007669"/>
    <property type="project" value="TreeGrafter"/>
</dbReference>
<dbReference type="InterPro" id="IPR051413">
    <property type="entry name" value="K/Na_HCN_channel"/>
</dbReference>
<evidence type="ECO:0000259" key="5">
    <source>
        <dbReference type="PROSITE" id="PS50158"/>
    </source>
</evidence>
<dbReference type="InterPro" id="IPR036875">
    <property type="entry name" value="Znf_CCHC_sf"/>
</dbReference>
<dbReference type="PROSITE" id="PS50158">
    <property type="entry name" value="ZF_CCHC"/>
    <property type="match status" value="1"/>
</dbReference>
<feature type="transmembrane region" description="Helical" evidence="3">
    <location>
        <begin position="292"/>
        <end position="313"/>
    </location>
</feature>
<dbReference type="SUPFAM" id="SSF51206">
    <property type="entry name" value="cAMP-binding domain-like"/>
    <property type="match status" value="1"/>
</dbReference>
<dbReference type="GO" id="GO:0008270">
    <property type="term" value="F:zinc ion binding"/>
    <property type="evidence" value="ECO:0007669"/>
    <property type="project" value="UniProtKB-KW"/>
</dbReference>
<feature type="domain" description="CCHC-type" evidence="5">
    <location>
        <begin position="608"/>
        <end position="624"/>
    </location>
</feature>
<keyword evidence="1" id="KW-0407">Ion channel</keyword>
<keyword evidence="2" id="KW-0863">Zinc-finger</keyword>
<dbReference type="RefSeq" id="XP_001015003.2">
    <property type="nucleotide sequence ID" value="XM_001015003.2"/>
</dbReference>
<organism evidence="6 7">
    <name type="scientific">Tetrahymena thermophila (strain SB210)</name>
    <dbReference type="NCBI Taxonomy" id="312017"/>
    <lineage>
        <taxon>Eukaryota</taxon>
        <taxon>Sar</taxon>
        <taxon>Alveolata</taxon>
        <taxon>Ciliophora</taxon>
        <taxon>Intramacronucleata</taxon>
        <taxon>Oligohymenophorea</taxon>
        <taxon>Hymenostomatida</taxon>
        <taxon>Tetrahymenina</taxon>
        <taxon>Tetrahymenidae</taxon>
        <taxon>Tetrahymena</taxon>
    </lineage>
</organism>
<gene>
    <name evidence="6" type="ORF">TTHERM_00672260</name>
</gene>
<dbReference type="PROSITE" id="PS50042">
    <property type="entry name" value="CNMP_BINDING_3"/>
    <property type="match status" value="1"/>
</dbReference>
<feature type="transmembrane region" description="Helical" evidence="3">
    <location>
        <begin position="223"/>
        <end position="242"/>
    </location>
</feature>
<dbReference type="InterPro" id="IPR013099">
    <property type="entry name" value="K_chnl_dom"/>
</dbReference>
<name>Q23E29_TETTS</name>
<keyword evidence="3" id="KW-1133">Transmembrane helix</keyword>
<protein>
    <submittedName>
        <fullName evidence="6">Cation channel family protein</fullName>
    </submittedName>
</protein>
<dbReference type="GO" id="GO:0005249">
    <property type="term" value="F:voltage-gated potassium channel activity"/>
    <property type="evidence" value="ECO:0007669"/>
    <property type="project" value="InterPro"/>
</dbReference>
<dbReference type="Gene3D" id="1.10.287.70">
    <property type="match status" value="1"/>
</dbReference>
<dbReference type="GeneID" id="7825921"/>
<keyword evidence="2" id="KW-0862">Zinc</keyword>
<accession>Q23E29</accession>
<dbReference type="InterPro" id="IPR003938">
    <property type="entry name" value="K_chnl_volt-dep_EAG/ELK/ERG"/>
</dbReference>
<dbReference type="Gene3D" id="2.60.120.10">
    <property type="entry name" value="Jelly Rolls"/>
    <property type="match status" value="1"/>
</dbReference>
<dbReference type="InterPro" id="IPR014710">
    <property type="entry name" value="RmlC-like_jellyroll"/>
</dbReference>
<keyword evidence="2" id="KW-0479">Metal-binding</keyword>
<dbReference type="AlphaFoldDB" id="Q23E29"/>
<dbReference type="SUPFAM" id="SSF81324">
    <property type="entry name" value="Voltage-gated potassium channels"/>
    <property type="match status" value="1"/>
</dbReference>
<dbReference type="eggNOG" id="KOG0498">
    <property type="taxonomic scope" value="Eukaryota"/>
</dbReference>
<keyword evidence="1" id="KW-0813">Transport</keyword>
<feature type="domain" description="Cyclic nucleotide-binding" evidence="4">
    <location>
        <begin position="476"/>
        <end position="584"/>
    </location>
</feature>
<dbReference type="PANTHER" id="PTHR45689">
    <property type="entry name" value="I[[H]] CHANNEL, ISOFORM E"/>
    <property type="match status" value="1"/>
</dbReference>
<dbReference type="Proteomes" id="UP000009168">
    <property type="component" value="Unassembled WGS sequence"/>
</dbReference>
<dbReference type="EMBL" id="GG662711">
    <property type="protein sequence ID" value="EAR94758.2"/>
    <property type="molecule type" value="Genomic_DNA"/>
</dbReference>
<reference evidence="7" key="1">
    <citation type="journal article" date="2006" name="PLoS Biol.">
        <title>Macronuclear genome sequence of the ciliate Tetrahymena thermophila, a model eukaryote.</title>
        <authorList>
            <person name="Eisen J.A."/>
            <person name="Coyne R.S."/>
            <person name="Wu M."/>
            <person name="Wu D."/>
            <person name="Thiagarajan M."/>
            <person name="Wortman J.R."/>
            <person name="Badger J.H."/>
            <person name="Ren Q."/>
            <person name="Amedeo P."/>
            <person name="Jones K.M."/>
            <person name="Tallon L.J."/>
            <person name="Delcher A.L."/>
            <person name="Salzberg S.L."/>
            <person name="Silva J.C."/>
            <person name="Haas B.J."/>
            <person name="Majoros W.H."/>
            <person name="Farzad M."/>
            <person name="Carlton J.M."/>
            <person name="Smith R.K. Jr."/>
            <person name="Garg J."/>
            <person name="Pearlman R.E."/>
            <person name="Karrer K.M."/>
            <person name="Sun L."/>
            <person name="Manning G."/>
            <person name="Elde N.C."/>
            <person name="Turkewitz A.P."/>
            <person name="Asai D.J."/>
            <person name="Wilkes D.E."/>
            <person name="Wang Y."/>
            <person name="Cai H."/>
            <person name="Collins K."/>
            <person name="Stewart B.A."/>
            <person name="Lee S.R."/>
            <person name="Wilamowska K."/>
            <person name="Weinberg Z."/>
            <person name="Ruzzo W.L."/>
            <person name="Wloga D."/>
            <person name="Gaertig J."/>
            <person name="Frankel J."/>
            <person name="Tsao C.-C."/>
            <person name="Gorovsky M.A."/>
            <person name="Keeling P.J."/>
            <person name="Waller R.F."/>
            <person name="Patron N.J."/>
            <person name="Cherry J.M."/>
            <person name="Stover N.A."/>
            <person name="Krieger C.J."/>
            <person name="del Toro C."/>
            <person name="Ryder H.F."/>
            <person name="Williamson S.C."/>
            <person name="Barbeau R.A."/>
            <person name="Hamilton E.P."/>
            <person name="Orias E."/>
        </authorList>
    </citation>
    <scope>NUCLEOTIDE SEQUENCE [LARGE SCALE GENOMIC DNA]</scope>
    <source>
        <strain evidence="7">SB210</strain>
    </source>
</reference>
<dbReference type="GO" id="GO:0003676">
    <property type="term" value="F:nucleic acid binding"/>
    <property type="evidence" value="ECO:0007669"/>
    <property type="project" value="InterPro"/>
</dbReference>
<dbReference type="Pfam" id="PF07885">
    <property type="entry name" value="Ion_trans_2"/>
    <property type="match status" value="1"/>
</dbReference>
<dbReference type="HOGENOM" id="CLU_249065_0_0_1"/>
<evidence type="ECO:0000256" key="1">
    <source>
        <dbReference type="ARBA" id="ARBA00023303"/>
    </source>
</evidence>
<dbReference type="OrthoDB" id="421226at2759"/>
<sequence>MSQGFKNSSLRHNKTILMKSGSPFQSPQYHRRNFVVLKQIDFGSMVQNNPKEFHSIAKLLIKESQGRSMKVNSIVQSFADQIISLYKDRKPNKLKIQDYQLINDKSSFMQKNPKRKKNFDINYFKQLKVCQKIIYKLQGMILMPTSSSVIWWGFISNSFFYLFLFLYSILIFFAQEIMNEIYVRFFLFIAAIFSVIDIIFKLNTALFQQDQVITNRKTIVKSYLTNHFIFDVITMFAIINKLKANYENANIDQQILIQDMLGLIKIFTLLFSDSSFRQVFNFKESTKYLLKLLDLIFDVIFAAHILSICWFSLYKIEKHYGVEITWIEKYGIQSNEGLSKYVFSLYWAVTTMTTVGYGDITPSNTQEALFTLVTMIIMSCIFAYSINNVGMILRDIQKDKIELNSQISVITKYLSKKNVNIELISRVRHYLIFLQEEQKERDKEQEDKILNKLSNRLREEIYIDINQRIIKQVSFFYKYFSQKTISKLVKAMKEVVISPNEIIFQENSIEDLSFYFIQSGSVQLFHQVNKEQVPLKLLSQNQIFGESSFFSGLARKEGAKSIGLSTIYKITREEFVQILNKNEEDFEIFKQIQEKMVIQNNFRDLNLRCLSCEQMGHFSYECPNTHFKYNKPVVCLRYNFSMQQKRKEQTRRDKNKLLIPLNLVNENLALIKQLKELNQNENSILFSMFNQSESGSDNETQGVQFFDESVNTNIKESLEDEKQQGVFTNTRASNFLAVDSINSKKQMSQNTLSSDSKNYGRNLSFQITQQAAEEGIIQNGLDQEMKWQSSLISYSNDINDQKIKQKLISQKQNSVSRISSIKKGGEYSQILMHSQKQFENQVSMNQQNETSFLVVPNNQEKTTSSRNLYDKRNSIQLENNETSLKNIQFYEKQNTIHRLSESYHHKLQVQQRDQFDQTEVFDRMKIFKKFFIQNNIDKVLKFISNFKRQRKNIKRNTQKTKNNSNFKIQDESLRNLDQQLKTSVSYGVGVKQSKQKAPQRYQFS</sequence>
<dbReference type="PRINTS" id="PR01463">
    <property type="entry name" value="EAGCHANLFMLY"/>
</dbReference>
<feature type="transmembrane region" description="Helical" evidence="3">
    <location>
        <begin position="181"/>
        <end position="202"/>
    </location>
</feature>
<evidence type="ECO:0000256" key="2">
    <source>
        <dbReference type="PROSITE-ProRule" id="PRU00047"/>
    </source>
</evidence>